<accession>A0A8X6QE59</accession>
<keyword evidence="1" id="KW-1133">Transmembrane helix</keyword>
<dbReference type="AlphaFoldDB" id="A0A8X6QE59"/>
<sequence>CAFVTAGAVAVVFLVCIHVFGGQVLFPKAIDTTGNLVPTVKKGSLRIYPYLSGYEDGVQSHYFTSLPPNNVSGVANSLKELLTSSEELMLSIPNL</sequence>
<name>A0A8X6QE59_NEPPI</name>
<dbReference type="EMBL" id="BMAW01127274">
    <property type="protein sequence ID" value="GFU20414.1"/>
    <property type="molecule type" value="Genomic_DNA"/>
</dbReference>
<dbReference type="Proteomes" id="UP000887013">
    <property type="component" value="Unassembled WGS sequence"/>
</dbReference>
<organism evidence="2 3">
    <name type="scientific">Nephila pilipes</name>
    <name type="common">Giant wood spider</name>
    <name type="synonym">Nephila maculata</name>
    <dbReference type="NCBI Taxonomy" id="299642"/>
    <lineage>
        <taxon>Eukaryota</taxon>
        <taxon>Metazoa</taxon>
        <taxon>Ecdysozoa</taxon>
        <taxon>Arthropoda</taxon>
        <taxon>Chelicerata</taxon>
        <taxon>Arachnida</taxon>
        <taxon>Araneae</taxon>
        <taxon>Araneomorphae</taxon>
        <taxon>Entelegynae</taxon>
        <taxon>Araneoidea</taxon>
        <taxon>Nephilidae</taxon>
        <taxon>Nephila</taxon>
    </lineage>
</organism>
<comment type="caution">
    <text evidence="2">The sequence shown here is derived from an EMBL/GenBank/DDBJ whole genome shotgun (WGS) entry which is preliminary data.</text>
</comment>
<feature type="non-terminal residue" evidence="2">
    <location>
        <position position="1"/>
    </location>
</feature>
<evidence type="ECO:0000313" key="2">
    <source>
        <dbReference type="EMBL" id="GFU20414.1"/>
    </source>
</evidence>
<evidence type="ECO:0000256" key="1">
    <source>
        <dbReference type="SAM" id="Phobius"/>
    </source>
</evidence>
<keyword evidence="3" id="KW-1185">Reference proteome</keyword>
<evidence type="ECO:0000313" key="3">
    <source>
        <dbReference type="Proteomes" id="UP000887013"/>
    </source>
</evidence>
<proteinExistence type="predicted"/>
<keyword evidence="1" id="KW-0472">Membrane</keyword>
<feature type="transmembrane region" description="Helical" evidence="1">
    <location>
        <begin position="6"/>
        <end position="26"/>
    </location>
</feature>
<gene>
    <name evidence="2" type="ORF">NPIL_473771</name>
</gene>
<keyword evidence="1" id="KW-0812">Transmembrane</keyword>
<reference evidence="2" key="1">
    <citation type="submission" date="2020-08" db="EMBL/GenBank/DDBJ databases">
        <title>Multicomponent nature underlies the extraordinary mechanical properties of spider dragline silk.</title>
        <authorList>
            <person name="Kono N."/>
            <person name="Nakamura H."/>
            <person name="Mori M."/>
            <person name="Yoshida Y."/>
            <person name="Ohtoshi R."/>
            <person name="Malay A.D."/>
            <person name="Moran D.A.P."/>
            <person name="Tomita M."/>
            <person name="Numata K."/>
            <person name="Arakawa K."/>
        </authorList>
    </citation>
    <scope>NUCLEOTIDE SEQUENCE</scope>
</reference>
<protein>
    <submittedName>
        <fullName evidence="2">Uncharacterized protein</fullName>
    </submittedName>
</protein>